<dbReference type="Pfam" id="PF03816">
    <property type="entry name" value="LytR_cpsA_psr"/>
    <property type="match status" value="1"/>
</dbReference>
<keyword evidence="3" id="KW-0472">Membrane</keyword>
<feature type="region of interest" description="Disordered" evidence="2">
    <location>
        <begin position="346"/>
        <end position="418"/>
    </location>
</feature>
<evidence type="ECO:0000256" key="2">
    <source>
        <dbReference type="SAM" id="MobiDB-lite"/>
    </source>
</evidence>
<proteinExistence type="inferred from homology"/>
<sequence>MTGSRPAPLARHGRLRSPGLAAAIVRVVAIGLCVVVVAGLSVGAIAFSRIDGNLRQRTTTLPGDTDVPSIGAYSGTVNLLLVGSDTRTGQKGHYGENPGSTLNDVNILIHISEDHTKATVISFPRDLYVSRPACTNPGDTKERLPSATGVKINSVLEFGGLGCVRDTVASLTGMRIPFAALITFDGVVEMSNAVGGVPVCVAKPIRDDYTGLRLSKGEHSLQGTTALKFLRTRHGVGDGSDVTRISSQQVFLSSLVRKIKSDSTLTDVTKLYGLAIAATQSMNLSSSLANVDTMVSIGRAVAQIPLAQFVLVQYPTTLYGDGLVPNEKSATVLIDAVKADKKLTLAKSQKGATDGKGSVDESGSSASPSPSSSSSSASPSPSPSGSASSSDTVDLPDTVVGQTVEQQTCSVGNDLGRR</sequence>
<dbReference type="PANTHER" id="PTHR33392:SF6">
    <property type="entry name" value="POLYISOPRENYL-TEICHOIC ACID--PEPTIDOGLYCAN TEICHOIC ACID TRANSFERASE TAGU"/>
    <property type="match status" value="1"/>
</dbReference>
<keyword evidence="3" id="KW-1133">Transmembrane helix</keyword>
<dbReference type="Gene3D" id="3.40.630.190">
    <property type="entry name" value="LCP protein"/>
    <property type="match status" value="1"/>
</dbReference>
<organism evidence="5 6">
    <name type="scientific">Amnibacterium setariae</name>
    <dbReference type="NCBI Taxonomy" id="2306585"/>
    <lineage>
        <taxon>Bacteria</taxon>
        <taxon>Bacillati</taxon>
        <taxon>Actinomycetota</taxon>
        <taxon>Actinomycetes</taxon>
        <taxon>Micrococcales</taxon>
        <taxon>Microbacteriaceae</taxon>
        <taxon>Amnibacterium</taxon>
    </lineage>
</organism>
<feature type="transmembrane region" description="Helical" evidence="3">
    <location>
        <begin position="20"/>
        <end position="47"/>
    </location>
</feature>
<dbReference type="AlphaFoldDB" id="A0A3A1U9E0"/>
<feature type="compositionally biased region" description="Polar residues" evidence="2">
    <location>
        <begin position="400"/>
        <end position="411"/>
    </location>
</feature>
<dbReference type="NCBIfam" id="TIGR00350">
    <property type="entry name" value="lytR_cpsA_psr"/>
    <property type="match status" value="1"/>
</dbReference>
<dbReference type="OrthoDB" id="9782542at2"/>
<evidence type="ECO:0000259" key="4">
    <source>
        <dbReference type="Pfam" id="PF03816"/>
    </source>
</evidence>
<evidence type="ECO:0000313" key="5">
    <source>
        <dbReference type="EMBL" id="RIX29976.1"/>
    </source>
</evidence>
<keyword evidence="6" id="KW-1185">Reference proteome</keyword>
<dbReference type="RefSeq" id="WP_119480339.1">
    <property type="nucleotide sequence ID" value="NZ_QXTG01000001.1"/>
</dbReference>
<feature type="compositionally biased region" description="Low complexity" evidence="2">
    <location>
        <begin position="362"/>
        <end position="390"/>
    </location>
</feature>
<dbReference type="Proteomes" id="UP000265742">
    <property type="component" value="Unassembled WGS sequence"/>
</dbReference>
<dbReference type="PANTHER" id="PTHR33392">
    <property type="entry name" value="POLYISOPRENYL-TEICHOIC ACID--PEPTIDOGLYCAN TEICHOIC ACID TRANSFERASE TAGU"/>
    <property type="match status" value="1"/>
</dbReference>
<dbReference type="InterPro" id="IPR050922">
    <property type="entry name" value="LytR/CpsA/Psr_CW_biosynth"/>
</dbReference>
<dbReference type="EMBL" id="QXTG01000001">
    <property type="protein sequence ID" value="RIX29976.1"/>
    <property type="molecule type" value="Genomic_DNA"/>
</dbReference>
<feature type="domain" description="Cell envelope-related transcriptional attenuator" evidence="4">
    <location>
        <begin position="103"/>
        <end position="260"/>
    </location>
</feature>
<comment type="caution">
    <text evidence="5">The sequence shown here is derived from an EMBL/GenBank/DDBJ whole genome shotgun (WGS) entry which is preliminary data.</text>
</comment>
<keyword evidence="3" id="KW-0812">Transmembrane</keyword>
<evidence type="ECO:0000256" key="3">
    <source>
        <dbReference type="SAM" id="Phobius"/>
    </source>
</evidence>
<gene>
    <name evidence="5" type="ORF">D1781_00405</name>
</gene>
<evidence type="ECO:0000256" key="1">
    <source>
        <dbReference type="ARBA" id="ARBA00006068"/>
    </source>
</evidence>
<protein>
    <submittedName>
        <fullName evidence="5">LytR family transcriptional regulator</fullName>
    </submittedName>
</protein>
<evidence type="ECO:0000313" key="6">
    <source>
        <dbReference type="Proteomes" id="UP000265742"/>
    </source>
</evidence>
<comment type="similarity">
    <text evidence="1">Belongs to the LytR/CpsA/Psr (LCP) family.</text>
</comment>
<name>A0A3A1U9E0_9MICO</name>
<accession>A0A3A1U9E0</accession>
<dbReference type="InterPro" id="IPR004474">
    <property type="entry name" value="LytR_CpsA_psr"/>
</dbReference>
<reference evidence="6" key="1">
    <citation type="submission" date="2018-09" db="EMBL/GenBank/DDBJ databases">
        <authorList>
            <person name="Kim I."/>
        </authorList>
    </citation>
    <scope>NUCLEOTIDE SEQUENCE [LARGE SCALE GENOMIC DNA]</scope>
    <source>
        <strain evidence="6">DD4a</strain>
    </source>
</reference>